<dbReference type="SMART" id="SM00530">
    <property type="entry name" value="HTH_XRE"/>
    <property type="match status" value="1"/>
</dbReference>
<dbReference type="EMBL" id="JTJZ01000016">
    <property type="protein sequence ID" value="KHS53152.1"/>
    <property type="molecule type" value="Genomic_DNA"/>
</dbReference>
<dbReference type="AlphaFoldDB" id="A0A0B9A2Z9"/>
<organism evidence="2 3">
    <name type="scientific">Brevibacterium linens</name>
    <dbReference type="NCBI Taxonomy" id="1703"/>
    <lineage>
        <taxon>Bacteria</taxon>
        <taxon>Bacillati</taxon>
        <taxon>Actinomycetota</taxon>
        <taxon>Actinomycetes</taxon>
        <taxon>Micrococcales</taxon>
        <taxon>Brevibacteriaceae</taxon>
        <taxon>Brevibacterium</taxon>
    </lineage>
</organism>
<dbReference type="Gene3D" id="1.10.260.40">
    <property type="entry name" value="lambda repressor-like DNA-binding domains"/>
    <property type="match status" value="1"/>
</dbReference>
<dbReference type="Proteomes" id="UP000031488">
    <property type="component" value="Unassembled WGS sequence"/>
</dbReference>
<protein>
    <submittedName>
        <fullName evidence="2">Transcriptional regulator, XRE family</fullName>
    </submittedName>
</protein>
<proteinExistence type="predicted"/>
<dbReference type="PATRIC" id="fig|1703.6.peg.982"/>
<comment type="caution">
    <text evidence="2">The sequence shown here is derived from an EMBL/GenBank/DDBJ whole genome shotgun (WGS) entry which is preliminary data.</text>
</comment>
<dbReference type="OrthoDB" id="3188736at2"/>
<name>A0A0B9A2Z9_BRELN</name>
<reference evidence="2 3" key="1">
    <citation type="submission" date="2014-11" db="EMBL/GenBank/DDBJ databases">
        <title>Draft Genome Sequence of Brevibacterium linens AE038-8.</title>
        <authorList>
            <person name="Maizel D."/>
            <person name="Utturkar S.M."/>
            <person name="Brown S.D."/>
            <person name="Ferrero M."/>
            <person name="Rosen B.P."/>
        </authorList>
    </citation>
    <scope>NUCLEOTIDE SEQUENCE [LARGE SCALE GENOMIC DNA]</scope>
    <source>
        <strain evidence="2 3">AE038-8</strain>
    </source>
</reference>
<dbReference type="GO" id="GO:0003677">
    <property type="term" value="F:DNA binding"/>
    <property type="evidence" value="ECO:0007669"/>
    <property type="project" value="InterPro"/>
</dbReference>
<dbReference type="SUPFAM" id="SSF47413">
    <property type="entry name" value="lambda repressor-like DNA-binding domains"/>
    <property type="match status" value="1"/>
</dbReference>
<evidence type="ECO:0000259" key="1">
    <source>
        <dbReference type="PROSITE" id="PS50943"/>
    </source>
</evidence>
<gene>
    <name evidence="2" type="ORF">AE0388_1095</name>
</gene>
<dbReference type="InterPro" id="IPR010982">
    <property type="entry name" value="Lambda_DNA-bd_dom_sf"/>
</dbReference>
<dbReference type="PROSITE" id="PS50943">
    <property type="entry name" value="HTH_CROC1"/>
    <property type="match status" value="1"/>
</dbReference>
<evidence type="ECO:0000313" key="2">
    <source>
        <dbReference type="EMBL" id="KHS53152.1"/>
    </source>
</evidence>
<sequence length="119" mass="12558">MTDMLPHSPTPPPLWREALGRALRLRRTDMGLTLAQVSERSGVSTQFLSEIERGLKDPSSEVIEAVAEVLGLQLPQILVLAAFGMTSEVPSTTLLSATGMTRAAPAPPAAGQVRLALAA</sequence>
<dbReference type="STRING" id="1703.BLSMQ_0883"/>
<keyword evidence="3" id="KW-1185">Reference proteome</keyword>
<dbReference type="InterPro" id="IPR001387">
    <property type="entry name" value="Cro/C1-type_HTH"/>
</dbReference>
<dbReference type="RefSeq" id="WP_052239816.1">
    <property type="nucleotide sequence ID" value="NZ_JTJZ01000016.1"/>
</dbReference>
<dbReference type="Pfam" id="PF13560">
    <property type="entry name" value="HTH_31"/>
    <property type="match status" value="1"/>
</dbReference>
<evidence type="ECO:0000313" key="3">
    <source>
        <dbReference type="Proteomes" id="UP000031488"/>
    </source>
</evidence>
<feature type="domain" description="HTH cro/C1-type" evidence="1">
    <location>
        <begin position="23"/>
        <end position="77"/>
    </location>
</feature>
<accession>A0A0B9A2Z9</accession>
<dbReference type="CDD" id="cd00093">
    <property type="entry name" value="HTH_XRE"/>
    <property type="match status" value="1"/>
</dbReference>